<dbReference type="RefSeq" id="WP_316513277.1">
    <property type="nucleotide sequence ID" value="NZ_OY726395.1"/>
</dbReference>
<accession>A0ABN9P9C8</accession>
<name>A0ABN9P9C8_9MYCO</name>
<dbReference type="InterPro" id="IPR018713">
    <property type="entry name" value="MPAB/Lcp_cat_dom"/>
</dbReference>
<dbReference type="InterPro" id="IPR037473">
    <property type="entry name" value="Lcp-like"/>
</dbReference>
<keyword evidence="2" id="KW-0560">Oxidoreductase</keyword>
<protein>
    <submittedName>
        <fullName evidence="2">Oxygenase MpaB family protein</fullName>
        <ecNumber evidence="2">1.-.-.-</ecNumber>
    </submittedName>
</protein>
<reference evidence="2 3" key="1">
    <citation type="submission" date="2023-08" db="EMBL/GenBank/DDBJ databases">
        <authorList>
            <person name="Folkvardsen B D."/>
            <person name="Norman A."/>
        </authorList>
    </citation>
    <scope>NUCLEOTIDE SEQUENCE [LARGE SCALE GENOMIC DNA]</scope>
    <source>
        <strain evidence="2 3">Mu0050</strain>
    </source>
</reference>
<gene>
    <name evidence="2" type="ORF">MU0050_004850</name>
</gene>
<dbReference type="EMBL" id="OY726395">
    <property type="protein sequence ID" value="CAJ1587534.1"/>
    <property type="molecule type" value="Genomic_DNA"/>
</dbReference>
<evidence type="ECO:0000259" key="1">
    <source>
        <dbReference type="Pfam" id="PF09995"/>
    </source>
</evidence>
<dbReference type="EC" id="1.-.-.-" evidence="2"/>
<dbReference type="GO" id="GO:0016491">
    <property type="term" value="F:oxidoreductase activity"/>
    <property type="evidence" value="ECO:0007669"/>
    <property type="project" value="UniProtKB-KW"/>
</dbReference>
<evidence type="ECO:0000313" key="3">
    <source>
        <dbReference type="Proteomes" id="UP001190466"/>
    </source>
</evidence>
<dbReference type="PANTHER" id="PTHR37539">
    <property type="entry name" value="SECRETED PROTEIN-RELATED"/>
    <property type="match status" value="1"/>
</dbReference>
<sequence>MTIPTRHPESPRPIPAGVRAIATALAIKDPTPQQWQMLGERLTVGDEPMDRLVEWMSDAGMEQTRPLFERALRDGIAAVPDAPAPLRDFFESVETLPDWVDVRLLRKGQRALRRGGADGMYIARDVSLLGGYQFSGFNKTLLRTGALEKGSNKRFAETMQWAMDVISEGGLERLGVGYQSTIRVRLIHSFVRRHVSAMPDWRADEWGLPVNQTDMAATLVGALVAPAVGAIGMGVVLSPSEFGAVAHLTRYVGWLIGVEDQWLPRSFRDSVRVLAHTLSALAEPDESSKQLAAPMVEDPLAWHYDALPGLRRRIARAQHLSITSAFLGRRTVRDLGLPSYALPWYPLLRMPVNLARSAAALGLPGGMERADQRGRREHRELLRTMIGANASATIGESAAHVGQVA</sequence>
<feature type="domain" description="ER-bound oxygenase mpaB/mpaB'/Rubber oxygenase catalytic" evidence="1">
    <location>
        <begin position="139"/>
        <end position="346"/>
    </location>
</feature>
<proteinExistence type="predicted"/>
<organism evidence="2 3">
    <name type="scientific">[Mycobacterium] wendilense</name>
    <dbReference type="NCBI Taxonomy" id="3064284"/>
    <lineage>
        <taxon>Bacteria</taxon>
        <taxon>Bacillati</taxon>
        <taxon>Actinomycetota</taxon>
        <taxon>Actinomycetes</taxon>
        <taxon>Mycobacteriales</taxon>
        <taxon>Mycobacteriaceae</taxon>
        <taxon>Mycolicibacter</taxon>
    </lineage>
</organism>
<dbReference type="Proteomes" id="UP001190466">
    <property type="component" value="Chromosome"/>
</dbReference>
<dbReference type="Pfam" id="PF09995">
    <property type="entry name" value="MPAB_Lcp_cat"/>
    <property type="match status" value="1"/>
</dbReference>
<evidence type="ECO:0000313" key="2">
    <source>
        <dbReference type="EMBL" id="CAJ1587534.1"/>
    </source>
</evidence>
<dbReference type="PANTHER" id="PTHR37539:SF1">
    <property type="entry name" value="ER-BOUND OXYGENASE MPAB_MPAB'_RUBBER OXYGENASE CATALYTIC DOMAIN-CONTAINING PROTEIN"/>
    <property type="match status" value="1"/>
</dbReference>
<keyword evidence="3" id="KW-1185">Reference proteome</keyword>